<keyword evidence="3" id="KW-1185">Reference proteome</keyword>
<comment type="caution">
    <text evidence="2">The sequence shown here is derived from an EMBL/GenBank/DDBJ whole genome shotgun (WGS) entry which is preliminary data.</text>
</comment>
<dbReference type="EMBL" id="JBHPBY010000340">
    <property type="protein sequence ID" value="MFC1852627.1"/>
    <property type="molecule type" value="Genomic_DNA"/>
</dbReference>
<dbReference type="Proteomes" id="UP001594351">
    <property type="component" value="Unassembled WGS sequence"/>
</dbReference>
<reference evidence="2 3" key="1">
    <citation type="submission" date="2024-09" db="EMBL/GenBank/DDBJ databases">
        <title>Laminarin stimulates single cell rates of sulfate reduction while oxygen inhibits transcriptomic activity in coastal marine sediment.</title>
        <authorList>
            <person name="Lindsay M."/>
            <person name="Orcutt B."/>
            <person name="Emerson D."/>
            <person name="Stepanauskas R."/>
            <person name="D'Angelo T."/>
        </authorList>
    </citation>
    <scope>NUCLEOTIDE SEQUENCE [LARGE SCALE GENOMIC DNA]</scope>
    <source>
        <strain evidence="2">SAG AM-311-K15</strain>
    </source>
</reference>
<accession>A0ABV6Z2E3</accession>
<feature type="transmembrane region" description="Helical" evidence="1">
    <location>
        <begin position="12"/>
        <end position="33"/>
    </location>
</feature>
<gene>
    <name evidence="2" type="ORF">ACFL27_20710</name>
</gene>
<organism evidence="2 3">
    <name type="scientific">candidate division CSSED10-310 bacterium</name>
    <dbReference type="NCBI Taxonomy" id="2855610"/>
    <lineage>
        <taxon>Bacteria</taxon>
        <taxon>Bacteria division CSSED10-310</taxon>
    </lineage>
</organism>
<keyword evidence="1" id="KW-1133">Transmembrane helix</keyword>
<sequence length="68" mass="7657">MRKLKIFIRTSLLGGLSVILPITILIFVFTWVFNLVTDIIQPITNFVMAKSALREIIADVLVIITILS</sequence>
<name>A0ABV6Z2E3_UNCC1</name>
<evidence type="ECO:0000313" key="2">
    <source>
        <dbReference type="EMBL" id="MFC1852627.1"/>
    </source>
</evidence>
<evidence type="ECO:0000256" key="1">
    <source>
        <dbReference type="SAM" id="Phobius"/>
    </source>
</evidence>
<keyword evidence="1" id="KW-0472">Membrane</keyword>
<evidence type="ECO:0008006" key="4">
    <source>
        <dbReference type="Google" id="ProtNLM"/>
    </source>
</evidence>
<evidence type="ECO:0000313" key="3">
    <source>
        <dbReference type="Proteomes" id="UP001594351"/>
    </source>
</evidence>
<proteinExistence type="predicted"/>
<protein>
    <recommendedName>
        <fullName evidence="4">DUF502 domain-containing protein</fullName>
    </recommendedName>
</protein>
<feature type="non-terminal residue" evidence="2">
    <location>
        <position position="68"/>
    </location>
</feature>
<keyword evidence="1" id="KW-0812">Transmembrane</keyword>